<dbReference type="GO" id="GO:0005737">
    <property type="term" value="C:cytoplasm"/>
    <property type="evidence" value="ECO:0007669"/>
    <property type="project" value="UniProtKB-SubCell"/>
</dbReference>
<dbReference type="NCBIfam" id="TIGR01575">
    <property type="entry name" value="rimI"/>
    <property type="match status" value="1"/>
</dbReference>
<evidence type="ECO:0000256" key="1">
    <source>
        <dbReference type="ARBA" id="ARBA00005395"/>
    </source>
</evidence>
<feature type="binding site" evidence="5">
    <location>
        <position position="112"/>
    </location>
    <ligand>
        <name>acetyl-CoA</name>
        <dbReference type="ChEBI" id="CHEBI:57288"/>
    </ligand>
</feature>
<evidence type="ECO:0000256" key="6">
    <source>
        <dbReference type="RuleBase" id="RU363094"/>
    </source>
</evidence>
<dbReference type="GO" id="GO:0008999">
    <property type="term" value="F:protein-N-terminal-alanine acetyltransferase activity"/>
    <property type="evidence" value="ECO:0007669"/>
    <property type="project" value="UniProtKB-UniRule"/>
</dbReference>
<comment type="similarity">
    <text evidence="1 5 6">Belongs to the acetyltransferase family. RimI subfamily.</text>
</comment>
<dbReference type="InterPro" id="IPR006464">
    <property type="entry name" value="AcTrfase_RimI/Ard1"/>
</dbReference>
<organism evidence="8 9">
    <name type="scientific">Ottowia cancrivicina</name>
    <dbReference type="NCBI Taxonomy" id="3040346"/>
    <lineage>
        <taxon>Bacteria</taxon>
        <taxon>Pseudomonadati</taxon>
        <taxon>Pseudomonadota</taxon>
        <taxon>Betaproteobacteria</taxon>
        <taxon>Burkholderiales</taxon>
        <taxon>Comamonadaceae</taxon>
        <taxon>Ottowia</taxon>
    </lineage>
</organism>
<keyword evidence="8" id="KW-0689">Ribosomal protein</keyword>
<feature type="active site" description="Proton acceptor" evidence="5">
    <location>
        <position position="107"/>
    </location>
</feature>
<dbReference type="InterPro" id="IPR043690">
    <property type="entry name" value="RimI"/>
</dbReference>
<sequence length="151" mass="16067">MTAPAPRLQALTASHLDAVLAIEQAAQAHPWTRGHFASALAAGNCLLGLMAGERLLGYLVAMPGVQEAHLLNLAVAPESQGQGLAGVLLRALALWARGQGAACVWLEARASNERALRAYRRCGFAQAGLRRGYYPGANNQREDAIVMRLDL</sequence>
<evidence type="ECO:0000313" key="8">
    <source>
        <dbReference type="EMBL" id="MDG9699055.1"/>
    </source>
</evidence>
<evidence type="ECO:0000256" key="2">
    <source>
        <dbReference type="ARBA" id="ARBA00022490"/>
    </source>
</evidence>
<dbReference type="Pfam" id="PF00583">
    <property type="entry name" value="Acetyltransf_1"/>
    <property type="match status" value="1"/>
</dbReference>
<keyword evidence="4 5" id="KW-0012">Acyltransferase</keyword>
<evidence type="ECO:0000256" key="5">
    <source>
        <dbReference type="HAMAP-Rule" id="MF_02210"/>
    </source>
</evidence>
<accession>A0AAW6RNJ0</accession>
<evidence type="ECO:0000256" key="4">
    <source>
        <dbReference type="ARBA" id="ARBA00023315"/>
    </source>
</evidence>
<dbReference type="HAMAP" id="MF_02210">
    <property type="entry name" value="RimI"/>
    <property type="match status" value="1"/>
</dbReference>
<dbReference type="SUPFAM" id="SSF55729">
    <property type="entry name" value="Acyl-CoA N-acyltransferases (Nat)"/>
    <property type="match status" value="1"/>
</dbReference>
<evidence type="ECO:0000256" key="3">
    <source>
        <dbReference type="ARBA" id="ARBA00022679"/>
    </source>
</evidence>
<feature type="active site" description="Proton donor" evidence="5">
    <location>
        <position position="119"/>
    </location>
</feature>
<dbReference type="PANTHER" id="PTHR43420:SF12">
    <property type="entry name" value="N-ACETYLTRANSFERASE DOMAIN-CONTAINING PROTEIN"/>
    <property type="match status" value="1"/>
</dbReference>
<evidence type="ECO:0000313" key="9">
    <source>
        <dbReference type="Proteomes" id="UP001237156"/>
    </source>
</evidence>
<comment type="caution">
    <text evidence="5">Lacks conserved residue(s) required for the propagation of feature annotation.</text>
</comment>
<dbReference type="InterPro" id="IPR000182">
    <property type="entry name" value="GNAT_dom"/>
</dbReference>
<dbReference type="CDD" id="cd04301">
    <property type="entry name" value="NAT_SF"/>
    <property type="match status" value="1"/>
</dbReference>
<keyword evidence="8" id="KW-0687">Ribonucleoprotein</keyword>
<protein>
    <recommendedName>
        <fullName evidence="5 6">[Ribosomal protein bS18]-alanine N-acetyltransferase</fullName>
        <ecNumber evidence="5 6">2.3.1.266</ecNumber>
    </recommendedName>
</protein>
<evidence type="ECO:0000259" key="7">
    <source>
        <dbReference type="PROSITE" id="PS51186"/>
    </source>
</evidence>
<comment type="catalytic activity">
    <reaction evidence="5 6">
        <text>N-terminal L-alanyl-[ribosomal protein bS18] + acetyl-CoA = N-terminal N(alpha)-acetyl-L-alanyl-[ribosomal protein bS18] + CoA + H(+)</text>
        <dbReference type="Rhea" id="RHEA:43756"/>
        <dbReference type="Rhea" id="RHEA-COMP:10676"/>
        <dbReference type="Rhea" id="RHEA-COMP:10677"/>
        <dbReference type="ChEBI" id="CHEBI:15378"/>
        <dbReference type="ChEBI" id="CHEBI:57287"/>
        <dbReference type="ChEBI" id="CHEBI:57288"/>
        <dbReference type="ChEBI" id="CHEBI:64718"/>
        <dbReference type="ChEBI" id="CHEBI:83683"/>
        <dbReference type="EC" id="2.3.1.266"/>
    </reaction>
</comment>
<comment type="function">
    <text evidence="5 6">Acetylates the N-terminal alanine of ribosomal protein bS18.</text>
</comment>
<keyword evidence="9" id="KW-1185">Reference proteome</keyword>
<feature type="domain" description="N-acetyltransferase" evidence="7">
    <location>
        <begin position="6"/>
        <end position="151"/>
    </location>
</feature>
<dbReference type="PANTHER" id="PTHR43420">
    <property type="entry name" value="ACETYLTRANSFERASE"/>
    <property type="match status" value="1"/>
</dbReference>
<dbReference type="RefSeq" id="WP_050714955.1">
    <property type="nucleotide sequence ID" value="NZ_JARVII010000007.1"/>
</dbReference>
<gene>
    <name evidence="5 8" type="primary">rimI</name>
    <name evidence="8" type="ORF">QB898_04855</name>
</gene>
<comment type="caution">
    <text evidence="8">The sequence shown here is derived from an EMBL/GenBank/DDBJ whole genome shotgun (WGS) entry which is preliminary data.</text>
</comment>
<comment type="subcellular location">
    <subcellularLocation>
        <location evidence="5 6">Cytoplasm</location>
    </subcellularLocation>
</comment>
<feature type="binding site" evidence="5">
    <location>
        <begin position="73"/>
        <end position="75"/>
    </location>
    <ligand>
        <name>acetyl-CoA</name>
        <dbReference type="ChEBI" id="CHEBI:57288"/>
    </ligand>
</feature>
<reference evidence="8 9" key="1">
    <citation type="submission" date="2023-04" db="EMBL/GenBank/DDBJ databases">
        <title>Ottowia paracancer sp. nov., isolated from human stomach.</title>
        <authorList>
            <person name="Song Y."/>
        </authorList>
    </citation>
    <scope>NUCLEOTIDE SEQUENCE [LARGE SCALE GENOMIC DNA]</scope>
    <source>
        <strain evidence="8 9">10c7w1</strain>
    </source>
</reference>
<dbReference type="InterPro" id="IPR016181">
    <property type="entry name" value="Acyl_CoA_acyltransferase"/>
</dbReference>
<dbReference type="EC" id="2.3.1.266" evidence="5 6"/>
<dbReference type="AlphaFoldDB" id="A0AAW6RNJ0"/>
<proteinExistence type="inferred from homology"/>
<dbReference type="PROSITE" id="PS51186">
    <property type="entry name" value="GNAT"/>
    <property type="match status" value="1"/>
</dbReference>
<name>A0AAW6RNJ0_9BURK</name>
<keyword evidence="3 5" id="KW-0808">Transferase</keyword>
<dbReference type="InterPro" id="IPR050680">
    <property type="entry name" value="YpeA/RimI_acetyltransf"/>
</dbReference>
<dbReference type="Gene3D" id="3.40.630.30">
    <property type="match status" value="1"/>
</dbReference>
<dbReference type="GO" id="GO:0005840">
    <property type="term" value="C:ribosome"/>
    <property type="evidence" value="ECO:0007669"/>
    <property type="project" value="UniProtKB-KW"/>
</dbReference>
<dbReference type="Proteomes" id="UP001237156">
    <property type="component" value="Unassembled WGS sequence"/>
</dbReference>
<keyword evidence="2 5" id="KW-0963">Cytoplasm</keyword>
<dbReference type="EMBL" id="JARVII010000007">
    <property type="protein sequence ID" value="MDG9699055.1"/>
    <property type="molecule type" value="Genomic_DNA"/>
</dbReference>